<keyword evidence="5" id="KW-0808">Transferase</keyword>
<protein>
    <recommendedName>
        <fullName evidence="3">histidine kinase</fullName>
        <ecNumber evidence="3">2.7.13.3</ecNumber>
    </recommendedName>
</protein>
<proteinExistence type="predicted"/>
<evidence type="ECO:0000256" key="11">
    <source>
        <dbReference type="SAM" id="Phobius"/>
    </source>
</evidence>
<keyword evidence="14" id="KW-0547">Nucleotide-binding</keyword>
<evidence type="ECO:0000313" key="14">
    <source>
        <dbReference type="EMBL" id="UZJ26669.1"/>
    </source>
</evidence>
<keyword evidence="4" id="KW-0597">Phosphoprotein</keyword>
<dbReference type="InterPro" id="IPR003660">
    <property type="entry name" value="HAMP_dom"/>
</dbReference>
<dbReference type="Gene3D" id="6.10.340.10">
    <property type="match status" value="1"/>
</dbReference>
<keyword evidence="15" id="KW-1185">Reference proteome</keyword>
<evidence type="ECO:0000256" key="9">
    <source>
        <dbReference type="ARBA" id="ARBA00023012"/>
    </source>
</evidence>
<evidence type="ECO:0000256" key="3">
    <source>
        <dbReference type="ARBA" id="ARBA00012438"/>
    </source>
</evidence>
<dbReference type="InterPro" id="IPR003594">
    <property type="entry name" value="HATPase_dom"/>
</dbReference>
<dbReference type="InterPro" id="IPR003661">
    <property type="entry name" value="HisK_dim/P_dom"/>
</dbReference>
<dbReference type="CDD" id="cd00082">
    <property type="entry name" value="HisKA"/>
    <property type="match status" value="1"/>
</dbReference>
<keyword evidence="7" id="KW-0418">Kinase</keyword>
<evidence type="ECO:0000259" key="12">
    <source>
        <dbReference type="PROSITE" id="PS50109"/>
    </source>
</evidence>
<dbReference type="Pfam" id="PF00512">
    <property type="entry name" value="HisKA"/>
    <property type="match status" value="1"/>
</dbReference>
<keyword evidence="14" id="KW-0067">ATP-binding</keyword>
<dbReference type="PROSITE" id="PS50885">
    <property type="entry name" value="HAMP"/>
    <property type="match status" value="1"/>
</dbReference>
<dbReference type="SUPFAM" id="SSF158472">
    <property type="entry name" value="HAMP domain-like"/>
    <property type="match status" value="1"/>
</dbReference>
<accession>A0ABY6P4R3</accession>
<dbReference type="SMART" id="SM00388">
    <property type="entry name" value="HisKA"/>
    <property type="match status" value="1"/>
</dbReference>
<evidence type="ECO:0000256" key="7">
    <source>
        <dbReference type="ARBA" id="ARBA00022777"/>
    </source>
</evidence>
<dbReference type="Gene3D" id="3.30.565.10">
    <property type="entry name" value="Histidine kinase-like ATPase, C-terminal domain"/>
    <property type="match status" value="1"/>
</dbReference>
<dbReference type="InterPro" id="IPR005467">
    <property type="entry name" value="His_kinase_dom"/>
</dbReference>
<dbReference type="EC" id="2.7.13.3" evidence="3"/>
<dbReference type="CDD" id="cd06225">
    <property type="entry name" value="HAMP"/>
    <property type="match status" value="1"/>
</dbReference>
<dbReference type="SUPFAM" id="SSF47384">
    <property type="entry name" value="Homodimeric domain of signal transducing histidine kinase"/>
    <property type="match status" value="1"/>
</dbReference>
<evidence type="ECO:0000256" key="6">
    <source>
        <dbReference type="ARBA" id="ARBA00022692"/>
    </source>
</evidence>
<evidence type="ECO:0000256" key="8">
    <source>
        <dbReference type="ARBA" id="ARBA00022989"/>
    </source>
</evidence>
<dbReference type="SUPFAM" id="SSF55874">
    <property type="entry name" value="ATPase domain of HSP90 chaperone/DNA topoisomerase II/histidine kinase"/>
    <property type="match status" value="1"/>
</dbReference>
<evidence type="ECO:0000256" key="10">
    <source>
        <dbReference type="ARBA" id="ARBA00023136"/>
    </source>
</evidence>
<dbReference type="Pfam" id="PF00672">
    <property type="entry name" value="HAMP"/>
    <property type="match status" value="1"/>
</dbReference>
<feature type="transmembrane region" description="Helical" evidence="11">
    <location>
        <begin position="156"/>
        <end position="178"/>
    </location>
</feature>
<dbReference type="RefSeq" id="WP_265384773.1">
    <property type="nucleotide sequence ID" value="NZ_CP110615.1"/>
</dbReference>
<feature type="transmembrane region" description="Helical" evidence="11">
    <location>
        <begin position="20"/>
        <end position="40"/>
    </location>
</feature>
<feature type="domain" description="HAMP" evidence="13">
    <location>
        <begin position="180"/>
        <end position="232"/>
    </location>
</feature>
<keyword evidence="8 11" id="KW-1133">Transmembrane helix</keyword>
<reference evidence="14" key="1">
    <citation type="submission" date="2022-10" db="EMBL/GenBank/DDBJ databases">
        <title>Rhodococcus sp.75.</title>
        <authorList>
            <person name="Sun M."/>
        </authorList>
    </citation>
    <scope>NUCLEOTIDE SEQUENCE</scope>
    <source>
        <strain evidence="14">75</strain>
    </source>
</reference>
<sequence length="459" mass="48492">MRPPTAITSSVSLRGRVTVMAAAVVGVAVAVLAAAAYLVVQNALYDDVDTQLQGRSNLLVANSQLLQGSDRDVVLGLSSLFSNELRIAVVISGTTFAVPGQAPPIGDPENHVVDGTTTRSLRTVDDFRVLAQRTGDGTTVVLAQSLVPTRQVLKRLGVVLLIVGAGGVLLAVVAGAAVGRAGLRPVARLTAAAERVAATEDLTPIPVTGDDELARLTQSFNRMLRSVGESRERQRRLVADAGHELRTPLTSLRTNMELLAATQRPGARELEATDRAELLADVEAQIGEMSTLVGDLVELAREDAPAASEVREPVDLRDVVERALERARRRRTEVEFTAELEPWTLVGEAAGLERAVLNVLDNAAKWSPAGEEVQVRLHQVDGANVELTVADAGAGIAAADRALVFERFYRATSSRSMPGSGLGLAIVAQVVVKHGGAVRAEESDRGGALLRLRFPGAPA</sequence>
<dbReference type="PRINTS" id="PR00344">
    <property type="entry name" value="BCTRLSENSOR"/>
</dbReference>
<evidence type="ECO:0000256" key="2">
    <source>
        <dbReference type="ARBA" id="ARBA00004236"/>
    </source>
</evidence>
<dbReference type="GO" id="GO:0005524">
    <property type="term" value="F:ATP binding"/>
    <property type="evidence" value="ECO:0007669"/>
    <property type="project" value="UniProtKB-KW"/>
</dbReference>
<gene>
    <name evidence="14" type="ORF">RHODO2019_13185</name>
</gene>
<comment type="catalytic activity">
    <reaction evidence="1">
        <text>ATP + protein L-histidine = ADP + protein N-phospho-L-histidine.</text>
        <dbReference type="EC" id="2.7.13.3"/>
    </reaction>
</comment>
<keyword evidence="9" id="KW-0902">Two-component regulatory system</keyword>
<evidence type="ECO:0000313" key="15">
    <source>
        <dbReference type="Proteomes" id="UP001164965"/>
    </source>
</evidence>
<dbReference type="EMBL" id="CP110615">
    <property type="protein sequence ID" value="UZJ26669.1"/>
    <property type="molecule type" value="Genomic_DNA"/>
</dbReference>
<dbReference type="Proteomes" id="UP001164965">
    <property type="component" value="Chromosome"/>
</dbReference>
<dbReference type="Pfam" id="PF02518">
    <property type="entry name" value="HATPase_c"/>
    <property type="match status" value="1"/>
</dbReference>
<evidence type="ECO:0000259" key="13">
    <source>
        <dbReference type="PROSITE" id="PS50885"/>
    </source>
</evidence>
<dbReference type="Gene3D" id="1.10.287.130">
    <property type="match status" value="1"/>
</dbReference>
<evidence type="ECO:0000256" key="4">
    <source>
        <dbReference type="ARBA" id="ARBA00022553"/>
    </source>
</evidence>
<keyword evidence="6 11" id="KW-0812">Transmembrane</keyword>
<evidence type="ECO:0000256" key="1">
    <source>
        <dbReference type="ARBA" id="ARBA00000085"/>
    </source>
</evidence>
<dbReference type="InterPro" id="IPR036097">
    <property type="entry name" value="HisK_dim/P_sf"/>
</dbReference>
<dbReference type="InterPro" id="IPR036890">
    <property type="entry name" value="HATPase_C_sf"/>
</dbReference>
<comment type="subcellular location">
    <subcellularLocation>
        <location evidence="2">Cell membrane</location>
    </subcellularLocation>
</comment>
<name>A0ABY6P4R3_9NOCA</name>
<dbReference type="SMART" id="SM00387">
    <property type="entry name" value="HATPase_c"/>
    <property type="match status" value="1"/>
</dbReference>
<dbReference type="InterPro" id="IPR004358">
    <property type="entry name" value="Sig_transdc_His_kin-like_C"/>
</dbReference>
<dbReference type="PANTHER" id="PTHR45436">
    <property type="entry name" value="SENSOR HISTIDINE KINASE YKOH"/>
    <property type="match status" value="1"/>
</dbReference>
<dbReference type="CDD" id="cd00075">
    <property type="entry name" value="HATPase"/>
    <property type="match status" value="1"/>
</dbReference>
<dbReference type="PANTHER" id="PTHR45436:SF5">
    <property type="entry name" value="SENSOR HISTIDINE KINASE TRCS"/>
    <property type="match status" value="1"/>
</dbReference>
<evidence type="ECO:0000256" key="5">
    <source>
        <dbReference type="ARBA" id="ARBA00022679"/>
    </source>
</evidence>
<keyword evidence="10 11" id="KW-0472">Membrane</keyword>
<dbReference type="PROSITE" id="PS50109">
    <property type="entry name" value="HIS_KIN"/>
    <property type="match status" value="1"/>
</dbReference>
<dbReference type="InterPro" id="IPR050428">
    <property type="entry name" value="TCS_sensor_his_kinase"/>
</dbReference>
<organism evidence="14 15">
    <name type="scientific">Rhodococcus antarcticus</name>
    <dbReference type="NCBI Taxonomy" id="2987751"/>
    <lineage>
        <taxon>Bacteria</taxon>
        <taxon>Bacillati</taxon>
        <taxon>Actinomycetota</taxon>
        <taxon>Actinomycetes</taxon>
        <taxon>Mycobacteriales</taxon>
        <taxon>Nocardiaceae</taxon>
        <taxon>Rhodococcus</taxon>
    </lineage>
</organism>
<feature type="domain" description="Histidine kinase" evidence="12">
    <location>
        <begin position="240"/>
        <end position="458"/>
    </location>
</feature>
<dbReference type="SMART" id="SM00304">
    <property type="entry name" value="HAMP"/>
    <property type="match status" value="1"/>
</dbReference>